<evidence type="ECO:0000313" key="2">
    <source>
        <dbReference type="EMBL" id="NOJ26337.1"/>
    </source>
</evidence>
<dbReference type="RefSeq" id="WP_171354349.1">
    <property type="nucleotide sequence ID" value="NZ_VTXP01000035.1"/>
</dbReference>
<dbReference type="Proteomes" id="UP000576645">
    <property type="component" value="Unassembled WGS sequence"/>
</dbReference>
<feature type="region of interest" description="Disordered" evidence="1">
    <location>
        <begin position="81"/>
        <end position="109"/>
    </location>
</feature>
<comment type="caution">
    <text evidence="2">The sequence shown here is derived from an EMBL/GenBank/DDBJ whole genome shotgun (WGS) entry which is preliminary data.</text>
</comment>
<accession>A0AAP6ZRM7</accession>
<reference evidence="2 3" key="1">
    <citation type="submission" date="2019-09" db="EMBL/GenBank/DDBJ databases">
        <title>Draft genome sequencing and comparative genomics of hatchery-associated Vibrios.</title>
        <authorList>
            <person name="Kehlet-Delgado H."/>
            <person name="Mueller R.S."/>
        </authorList>
    </citation>
    <scope>NUCLEOTIDE SEQUENCE [LARGE SCALE GENOMIC DNA]</scope>
    <source>
        <strain evidence="2 3">09-121-3</strain>
    </source>
</reference>
<organism evidence="2 3">
    <name type="scientific">Vibrio coralliilyticus</name>
    <dbReference type="NCBI Taxonomy" id="190893"/>
    <lineage>
        <taxon>Bacteria</taxon>
        <taxon>Pseudomonadati</taxon>
        <taxon>Pseudomonadota</taxon>
        <taxon>Gammaproteobacteria</taxon>
        <taxon>Vibrionales</taxon>
        <taxon>Vibrionaceae</taxon>
        <taxon>Vibrio</taxon>
    </lineage>
</organism>
<evidence type="ECO:0000256" key="1">
    <source>
        <dbReference type="SAM" id="MobiDB-lite"/>
    </source>
</evidence>
<dbReference type="AlphaFoldDB" id="A0AAP6ZRM7"/>
<gene>
    <name evidence="2" type="ORF">F0238_26965</name>
</gene>
<dbReference type="EMBL" id="VTXP01000035">
    <property type="protein sequence ID" value="NOJ26337.1"/>
    <property type="molecule type" value="Genomic_DNA"/>
</dbReference>
<sequence length="109" mass="12281">MTQLNETLIEQIDALLIEQVNVELAEPSGFVSARDPQDHVSLGRMKDRLKKQGFDSELGVPSGLTYELACRAIKLNNTRRAERQKVEAEAKKKQRIKDAENESLLDSSQ</sequence>
<feature type="compositionally biased region" description="Basic and acidic residues" evidence="1">
    <location>
        <begin position="81"/>
        <end position="100"/>
    </location>
</feature>
<evidence type="ECO:0000313" key="3">
    <source>
        <dbReference type="Proteomes" id="UP000576645"/>
    </source>
</evidence>
<name>A0AAP6ZRM7_9VIBR</name>
<protein>
    <submittedName>
        <fullName evidence="2">Uncharacterized protein</fullName>
    </submittedName>
</protein>
<proteinExistence type="predicted"/>